<sequence length="489" mass="52275">MTLGDGAEFAGYTIQGLLSSGATADVYVARHPRLPRLDALKILPASLTGDAGFRERFERDADLAAALRHPNIVAIHDRGEFDGRLWIAMDYAQGTDAGRLLREHHTHGMAAREVLEIVTTVADALDHGHRRGMLHRDVKPGNILLTESDSEPRRILLADFGITRKADDISGLMTTDSAGAVSYAAPEQLMGGELDGRADQYALAATAFHLLTGVAPFAGTSPAAVIANHLNAPPPLLAQRRPDLAPLDPVLSKAMSKDPAQRFSRCADFAQALGESINSAVVHWNPPAAPWPVGTAAMGAPPILTAGPWPQMSPMPPYPAAAPAPRRRRLTPVLVPLVLTILLLSTGAFAAAQVLRPPPQPSTAAPQWQPYVDYAKQFAGWLTSLSSKSADSDIQRIVDGSIGEFHDDFLTRREDFTKTVVDSNVSTQGIANAAALESISGTRAQVLVAATAKVTNSSGAAQDPRNWRLAMRVEKVGDTYKVSKVEFVT</sequence>
<dbReference type="SUPFAM" id="SSF56112">
    <property type="entry name" value="Protein kinase-like (PK-like)"/>
    <property type="match status" value="1"/>
</dbReference>
<keyword evidence="3" id="KW-0808">Transferase</keyword>
<dbReference type="GO" id="GO:0004674">
    <property type="term" value="F:protein serine/threonine kinase activity"/>
    <property type="evidence" value="ECO:0007669"/>
    <property type="project" value="UniProtKB-KW"/>
</dbReference>
<evidence type="ECO:0000256" key="1">
    <source>
        <dbReference type="ARBA" id="ARBA00012513"/>
    </source>
</evidence>
<keyword evidence="4" id="KW-0547">Nucleotide-binding</keyword>
<evidence type="ECO:0000256" key="4">
    <source>
        <dbReference type="ARBA" id="ARBA00022741"/>
    </source>
</evidence>
<dbReference type="EMBL" id="LZSX01000073">
    <property type="protein sequence ID" value="OBB82281.1"/>
    <property type="molecule type" value="Genomic_DNA"/>
</dbReference>
<dbReference type="InterPro" id="IPR000719">
    <property type="entry name" value="Prot_kinase_dom"/>
</dbReference>
<dbReference type="OrthoDB" id="9762169at2"/>
<evidence type="ECO:0000313" key="9">
    <source>
        <dbReference type="Proteomes" id="UP000091914"/>
    </source>
</evidence>
<reference evidence="8 9" key="1">
    <citation type="submission" date="2016-06" db="EMBL/GenBank/DDBJ databases">
        <authorList>
            <person name="Kjaerup R.B."/>
            <person name="Dalgaard T.S."/>
            <person name="Juul-Madsen H.R."/>
        </authorList>
    </citation>
    <scope>NUCLEOTIDE SEQUENCE [LARGE SCALE GENOMIC DNA]</scope>
    <source>
        <strain evidence="8 9">852002-51834_SCH5396731</strain>
    </source>
</reference>
<evidence type="ECO:0000256" key="5">
    <source>
        <dbReference type="ARBA" id="ARBA00022777"/>
    </source>
</evidence>
<evidence type="ECO:0000256" key="3">
    <source>
        <dbReference type="ARBA" id="ARBA00022679"/>
    </source>
</evidence>
<keyword evidence="5 8" id="KW-0418">Kinase</keyword>
<dbReference type="GO" id="GO:0080090">
    <property type="term" value="P:regulation of primary metabolic process"/>
    <property type="evidence" value="ECO:0007669"/>
    <property type="project" value="UniProtKB-ARBA"/>
</dbReference>
<dbReference type="SMART" id="SM00220">
    <property type="entry name" value="S_TKc"/>
    <property type="match status" value="1"/>
</dbReference>
<gene>
    <name evidence="8" type="ORF">A5760_15245</name>
</gene>
<keyword evidence="6" id="KW-0067">ATP-binding</keyword>
<accession>A0A1A0VGF4</accession>
<organism evidence="8 9">
    <name type="scientific">Mycobacterium colombiense</name>
    <dbReference type="NCBI Taxonomy" id="339268"/>
    <lineage>
        <taxon>Bacteria</taxon>
        <taxon>Bacillati</taxon>
        <taxon>Actinomycetota</taxon>
        <taxon>Actinomycetes</taxon>
        <taxon>Mycobacteriales</taxon>
        <taxon>Mycobacteriaceae</taxon>
        <taxon>Mycobacterium</taxon>
        <taxon>Mycobacterium avium complex (MAC)</taxon>
    </lineage>
</organism>
<name>A0A1A0VGF4_9MYCO</name>
<dbReference type="RefSeq" id="WP_064882757.1">
    <property type="nucleotide sequence ID" value="NZ_LZSX01000073.1"/>
</dbReference>
<dbReference type="AlphaFoldDB" id="A0A1A0VGF4"/>
<evidence type="ECO:0000256" key="2">
    <source>
        <dbReference type="ARBA" id="ARBA00022527"/>
    </source>
</evidence>
<keyword evidence="2" id="KW-0723">Serine/threonine-protein kinase</keyword>
<feature type="domain" description="Protein kinase" evidence="7">
    <location>
        <begin position="12"/>
        <end position="274"/>
    </location>
</feature>
<dbReference type="GO" id="GO:0005524">
    <property type="term" value="F:ATP binding"/>
    <property type="evidence" value="ECO:0007669"/>
    <property type="project" value="UniProtKB-KW"/>
</dbReference>
<dbReference type="Gene3D" id="3.30.200.20">
    <property type="entry name" value="Phosphorylase Kinase, domain 1"/>
    <property type="match status" value="1"/>
</dbReference>
<dbReference type="Pfam" id="PF00069">
    <property type="entry name" value="Pkinase"/>
    <property type="match status" value="1"/>
</dbReference>
<dbReference type="Proteomes" id="UP000091914">
    <property type="component" value="Unassembled WGS sequence"/>
</dbReference>
<proteinExistence type="predicted"/>
<dbReference type="PANTHER" id="PTHR43289:SF6">
    <property type="entry name" value="SERINE_THREONINE-PROTEIN KINASE NEKL-3"/>
    <property type="match status" value="1"/>
</dbReference>
<dbReference type="PANTHER" id="PTHR43289">
    <property type="entry name" value="MITOGEN-ACTIVATED PROTEIN KINASE KINASE KINASE 20-RELATED"/>
    <property type="match status" value="1"/>
</dbReference>
<evidence type="ECO:0000313" key="8">
    <source>
        <dbReference type="EMBL" id="OBB82281.1"/>
    </source>
</evidence>
<dbReference type="PROSITE" id="PS00108">
    <property type="entry name" value="PROTEIN_KINASE_ST"/>
    <property type="match status" value="1"/>
</dbReference>
<dbReference type="InterPro" id="IPR008271">
    <property type="entry name" value="Ser/Thr_kinase_AS"/>
</dbReference>
<dbReference type="Gene3D" id="1.10.510.10">
    <property type="entry name" value="Transferase(Phosphotransferase) domain 1"/>
    <property type="match status" value="1"/>
</dbReference>
<dbReference type="InterPro" id="IPR011009">
    <property type="entry name" value="Kinase-like_dom_sf"/>
</dbReference>
<dbReference type="CDD" id="cd14014">
    <property type="entry name" value="STKc_PknB_like"/>
    <property type="match status" value="1"/>
</dbReference>
<comment type="caution">
    <text evidence="8">The sequence shown here is derived from an EMBL/GenBank/DDBJ whole genome shotgun (WGS) entry which is preliminary data.</text>
</comment>
<evidence type="ECO:0000259" key="7">
    <source>
        <dbReference type="PROSITE" id="PS50011"/>
    </source>
</evidence>
<protein>
    <recommendedName>
        <fullName evidence="1">non-specific serine/threonine protein kinase</fullName>
        <ecNumber evidence="1">2.7.11.1</ecNumber>
    </recommendedName>
</protein>
<dbReference type="PROSITE" id="PS50011">
    <property type="entry name" value="PROTEIN_KINASE_DOM"/>
    <property type="match status" value="1"/>
</dbReference>
<dbReference type="EC" id="2.7.11.1" evidence="1"/>
<evidence type="ECO:0000256" key="6">
    <source>
        <dbReference type="ARBA" id="ARBA00022840"/>
    </source>
</evidence>